<feature type="non-terminal residue" evidence="3">
    <location>
        <position position="945"/>
    </location>
</feature>
<dbReference type="PANTHER" id="PTHR47327:SF13">
    <property type="entry name" value="APPLE DOMAIN-CONTAINING PROTEIN"/>
    <property type="match status" value="1"/>
</dbReference>
<feature type="domain" description="Apple" evidence="2">
    <location>
        <begin position="391"/>
        <end position="478"/>
    </location>
</feature>
<name>A0A482VSM4_ASBVE</name>
<proteinExistence type="predicted"/>
<dbReference type="GO" id="GO:0009653">
    <property type="term" value="P:anatomical structure morphogenesis"/>
    <property type="evidence" value="ECO:0007669"/>
    <property type="project" value="TreeGrafter"/>
</dbReference>
<feature type="region of interest" description="Disordered" evidence="1">
    <location>
        <begin position="734"/>
        <end position="777"/>
    </location>
</feature>
<dbReference type="AlphaFoldDB" id="A0A482VSM4"/>
<dbReference type="Proteomes" id="UP000292052">
    <property type="component" value="Unassembled WGS sequence"/>
</dbReference>
<dbReference type="PROSITE" id="PS50948">
    <property type="entry name" value="PAN"/>
    <property type="match status" value="1"/>
</dbReference>
<protein>
    <recommendedName>
        <fullName evidence="2">Apple domain-containing protein</fullName>
    </recommendedName>
</protein>
<organism evidence="3 4">
    <name type="scientific">Asbolus verrucosus</name>
    <name type="common">Desert ironclad beetle</name>
    <dbReference type="NCBI Taxonomy" id="1661398"/>
    <lineage>
        <taxon>Eukaryota</taxon>
        <taxon>Metazoa</taxon>
        <taxon>Ecdysozoa</taxon>
        <taxon>Arthropoda</taxon>
        <taxon>Hexapoda</taxon>
        <taxon>Insecta</taxon>
        <taxon>Pterygota</taxon>
        <taxon>Neoptera</taxon>
        <taxon>Endopterygota</taxon>
        <taxon>Coleoptera</taxon>
        <taxon>Polyphaga</taxon>
        <taxon>Cucujiformia</taxon>
        <taxon>Tenebrionidae</taxon>
        <taxon>Pimeliinae</taxon>
        <taxon>Asbolus</taxon>
    </lineage>
</organism>
<dbReference type="Pfam" id="PF00024">
    <property type="entry name" value="PAN_1"/>
    <property type="match status" value="2"/>
</dbReference>
<sequence length="945" mass="110078">LDPTGRGKGECELLDTPLSHLDIGRDLYPDPDYDYYERDRNAATGNCKGQGHGYGGYYDQRYDDRWGDDRNRFGNRRPRPDFGYDDRPNYDYDDGYRPGGNRRGDFAYHHSHHSEHSHNYHYEHYDHRPPPYDYKSYEPYLPPNRRPYDEDRYYKKYYIDRERDKNYWGFHKPSWGSYGGSYGTNYNPHDFDRRNYYLPPKIGGTKDWGQYGGSYGNGGLNLQYNGYGHSQSFDFWGLNKNEEKFYNYGELPPYKKPLNGGGSYLPDYSYRPPHNGEGGDYLPQLPYKPPTSGGGSYLPEPPLKRPLNGGKPVHDGDFYNNAILPAEPRFPYRYDFLKDAPTENCYLSNRNYKELDFYTDLQPDREFDIYTMNNQQRCEQPIVHGKDNSDCFWRVRSGQRLEHKVVRDSLTVKSIVECQIECLKSVRFICRAFSFRYGSPVIGGSIDNCQLTDWPYFELDPRLHLIPEPGFELYERGSFGHGCEPNHFGIRGKPWKNPGTRADQLCYIGFGSPARLLRQATRKEIQVGSEEECKAECSKLRERTLFQCMSFSFSTSNNLKWDPNCKLSDILQRDLLPNVDYVPDPDSWLFAWDNYNPECRAIANEPVHNHIGPPEGDLFNAIATWRVYSVSGWPCRRGTLCQENREAGFWFCELEGGDFNAWDYCCRPDHQCGYSEGFPYQCYLIPKFIKFPLNQTKLRCYVGPTRTQWRKCSERYYPYVHSFIDRFDRPPHHWVPGGPGPGGNYLPDHRPPPYRPAGRPDRPPAPPTRPPPRPSLDEYEMQFDTQFLDPPKPGGFGQPRHWPLSYLHKEMPPNNTDSEPRLMKAVTGREPNPKFAAIQNLIDVIKSNDLKNIQYQITNESNKQDDILFVKIPLPTNFTQETKSEKLTLNKTSISGPIDLMNETKNNTKRSQKSLPVDRFVPTYRKSYITRTNVTNHRSRTSRTL</sequence>
<reference evidence="3 4" key="1">
    <citation type="submission" date="2017-03" db="EMBL/GenBank/DDBJ databases">
        <title>Genome of the blue death feigning beetle - Asbolus verrucosus.</title>
        <authorList>
            <person name="Rider S.D."/>
        </authorList>
    </citation>
    <scope>NUCLEOTIDE SEQUENCE [LARGE SCALE GENOMIC DNA]</scope>
    <source>
        <strain evidence="3">Butters</strain>
        <tissue evidence="3">Head and leg muscle</tissue>
    </source>
</reference>
<dbReference type="EMBL" id="QDEB01072255">
    <property type="protein sequence ID" value="RZC35297.1"/>
    <property type="molecule type" value="Genomic_DNA"/>
</dbReference>
<feature type="region of interest" description="Disordered" evidence="1">
    <location>
        <begin position="68"/>
        <end position="98"/>
    </location>
</feature>
<dbReference type="SMART" id="SM00473">
    <property type="entry name" value="PAN_AP"/>
    <property type="match status" value="2"/>
</dbReference>
<comment type="caution">
    <text evidence="3">The sequence shown here is derived from an EMBL/GenBank/DDBJ whole genome shotgun (WGS) entry which is preliminary data.</text>
</comment>
<evidence type="ECO:0000259" key="2">
    <source>
        <dbReference type="PROSITE" id="PS50948"/>
    </source>
</evidence>
<gene>
    <name evidence="3" type="ORF">BDFB_009064</name>
</gene>
<dbReference type="InterPro" id="IPR003609">
    <property type="entry name" value="Pan_app"/>
</dbReference>
<feature type="region of interest" description="Disordered" evidence="1">
    <location>
        <begin position="269"/>
        <end position="311"/>
    </location>
</feature>
<dbReference type="PANTHER" id="PTHR47327">
    <property type="entry name" value="FI18240P1-RELATED"/>
    <property type="match status" value="1"/>
</dbReference>
<keyword evidence="4" id="KW-1185">Reference proteome</keyword>
<dbReference type="SUPFAM" id="SSF57414">
    <property type="entry name" value="Hairpin loop containing domain-like"/>
    <property type="match status" value="1"/>
</dbReference>
<evidence type="ECO:0000313" key="3">
    <source>
        <dbReference type="EMBL" id="RZC35297.1"/>
    </source>
</evidence>
<evidence type="ECO:0000256" key="1">
    <source>
        <dbReference type="SAM" id="MobiDB-lite"/>
    </source>
</evidence>
<feature type="non-terminal residue" evidence="3">
    <location>
        <position position="1"/>
    </location>
</feature>
<dbReference type="STRING" id="1661398.A0A482VSM4"/>
<dbReference type="OrthoDB" id="5418055at2759"/>
<accession>A0A482VSM4</accession>
<evidence type="ECO:0000313" key="4">
    <source>
        <dbReference type="Proteomes" id="UP000292052"/>
    </source>
</evidence>
<feature type="compositionally biased region" description="Pro residues" evidence="1">
    <location>
        <begin position="763"/>
        <end position="774"/>
    </location>
</feature>
<dbReference type="CDD" id="cd01099">
    <property type="entry name" value="PAN_AP_HGF"/>
    <property type="match status" value="1"/>
</dbReference>
<dbReference type="InterPro" id="IPR052774">
    <property type="entry name" value="Celegans_DevNeuronal_Protein"/>
</dbReference>
<dbReference type="Gene3D" id="3.50.4.10">
    <property type="entry name" value="Hepatocyte Growth Factor"/>
    <property type="match status" value="2"/>
</dbReference>